<feature type="domain" description="Bifunctional inhibitor/plant lipid transfer protein/seed storage helical" evidence="6">
    <location>
        <begin position="151"/>
        <end position="237"/>
    </location>
</feature>
<comment type="similarity">
    <text evidence="1 4">Belongs to the plant LTP family.</text>
</comment>
<keyword evidence="3 4" id="KW-0446">Lipid-binding</keyword>
<evidence type="ECO:0000256" key="1">
    <source>
        <dbReference type="ARBA" id="ARBA00009748"/>
    </source>
</evidence>
<evidence type="ECO:0000259" key="6">
    <source>
        <dbReference type="SMART" id="SM00499"/>
    </source>
</evidence>
<proteinExistence type="inferred from homology"/>
<dbReference type="InterPro" id="IPR000528">
    <property type="entry name" value="Plant_nsLTP"/>
</dbReference>
<dbReference type="InterPro" id="IPR036312">
    <property type="entry name" value="Bifun_inhib/LTP/seed_sf"/>
</dbReference>
<evidence type="ECO:0000256" key="5">
    <source>
        <dbReference type="SAM" id="SignalP"/>
    </source>
</evidence>
<dbReference type="CDD" id="cd01960">
    <property type="entry name" value="nsLTP1"/>
    <property type="match status" value="2"/>
</dbReference>
<gene>
    <name evidence="7" type="ORF">Sangu_1330200</name>
</gene>
<keyword evidence="5" id="KW-0732">Signal</keyword>
<dbReference type="PANTHER" id="PTHR33076">
    <property type="entry name" value="NON-SPECIFIC LIPID-TRANSFER PROTEIN 2-RELATED"/>
    <property type="match status" value="1"/>
</dbReference>
<dbReference type="SUPFAM" id="SSF47699">
    <property type="entry name" value="Bifunctional inhibitor/lipid-transfer protein/seed storage 2S albumin"/>
    <property type="match status" value="2"/>
</dbReference>
<evidence type="ECO:0000256" key="2">
    <source>
        <dbReference type="ARBA" id="ARBA00022448"/>
    </source>
</evidence>
<evidence type="ECO:0000256" key="4">
    <source>
        <dbReference type="RuleBase" id="RU000628"/>
    </source>
</evidence>
<dbReference type="Pfam" id="PF00234">
    <property type="entry name" value="Tryp_alpha_amyl"/>
    <property type="match status" value="2"/>
</dbReference>
<comment type="function">
    <text evidence="4">Plant non-specific lipid-transfer proteins transfer phospholipids as well as galactolipids across membranes. May play a role in wax or cutin deposition in the cell walls of expanding epidermal cells and certain secretory tissues.</text>
</comment>
<dbReference type="EMBL" id="JACGWK010000008">
    <property type="protein sequence ID" value="KAL0338081.1"/>
    <property type="molecule type" value="Genomic_DNA"/>
</dbReference>
<dbReference type="InterPro" id="IPR016140">
    <property type="entry name" value="Bifunc_inhib/LTP/seed_store"/>
</dbReference>
<reference evidence="7" key="2">
    <citation type="journal article" date="2024" name="Plant">
        <title>Genomic evolution and insights into agronomic trait innovations of Sesamum species.</title>
        <authorList>
            <person name="Miao H."/>
            <person name="Wang L."/>
            <person name="Qu L."/>
            <person name="Liu H."/>
            <person name="Sun Y."/>
            <person name="Le M."/>
            <person name="Wang Q."/>
            <person name="Wei S."/>
            <person name="Zheng Y."/>
            <person name="Lin W."/>
            <person name="Duan Y."/>
            <person name="Cao H."/>
            <person name="Xiong S."/>
            <person name="Wang X."/>
            <person name="Wei L."/>
            <person name="Li C."/>
            <person name="Ma Q."/>
            <person name="Ju M."/>
            <person name="Zhao R."/>
            <person name="Li G."/>
            <person name="Mu C."/>
            <person name="Tian Q."/>
            <person name="Mei H."/>
            <person name="Zhang T."/>
            <person name="Gao T."/>
            <person name="Zhang H."/>
        </authorList>
    </citation>
    <scope>NUCLEOTIDE SEQUENCE</scope>
    <source>
        <strain evidence="7">G01</strain>
    </source>
</reference>
<dbReference type="GO" id="GO:0006869">
    <property type="term" value="P:lipid transport"/>
    <property type="evidence" value="ECO:0007669"/>
    <property type="project" value="InterPro"/>
</dbReference>
<evidence type="ECO:0000313" key="7">
    <source>
        <dbReference type="EMBL" id="KAL0338081.1"/>
    </source>
</evidence>
<organism evidence="7">
    <name type="scientific">Sesamum angustifolium</name>
    <dbReference type="NCBI Taxonomy" id="2727405"/>
    <lineage>
        <taxon>Eukaryota</taxon>
        <taxon>Viridiplantae</taxon>
        <taxon>Streptophyta</taxon>
        <taxon>Embryophyta</taxon>
        <taxon>Tracheophyta</taxon>
        <taxon>Spermatophyta</taxon>
        <taxon>Magnoliopsida</taxon>
        <taxon>eudicotyledons</taxon>
        <taxon>Gunneridae</taxon>
        <taxon>Pentapetalae</taxon>
        <taxon>asterids</taxon>
        <taxon>lamiids</taxon>
        <taxon>Lamiales</taxon>
        <taxon>Pedaliaceae</taxon>
        <taxon>Sesamum</taxon>
    </lineage>
</organism>
<feature type="chain" id="PRO_5043677231" description="Non-specific lipid-transfer protein" evidence="5">
    <location>
        <begin position="26"/>
        <end position="244"/>
    </location>
</feature>
<evidence type="ECO:0000256" key="3">
    <source>
        <dbReference type="ARBA" id="ARBA00023121"/>
    </source>
</evidence>
<reference evidence="7" key="1">
    <citation type="submission" date="2020-06" db="EMBL/GenBank/DDBJ databases">
        <authorList>
            <person name="Li T."/>
            <person name="Hu X."/>
            <person name="Zhang T."/>
            <person name="Song X."/>
            <person name="Zhang H."/>
            <person name="Dai N."/>
            <person name="Sheng W."/>
            <person name="Hou X."/>
            <person name="Wei L."/>
        </authorList>
    </citation>
    <scope>NUCLEOTIDE SEQUENCE</scope>
    <source>
        <strain evidence="7">G01</strain>
        <tissue evidence="7">Leaf</tissue>
    </source>
</reference>
<comment type="caution">
    <text evidence="7">The sequence shown here is derived from an EMBL/GenBank/DDBJ whole genome shotgun (WGS) entry which is preliminary data.</text>
</comment>
<dbReference type="GO" id="GO:0008289">
    <property type="term" value="F:lipid binding"/>
    <property type="evidence" value="ECO:0007669"/>
    <property type="project" value="UniProtKB-KW"/>
</dbReference>
<feature type="signal peptide" evidence="5">
    <location>
        <begin position="1"/>
        <end position="25"/>
    </location>
</feature>
<dbReference type="SMART" id="SM00499">
    <property type="entry name" value="AAI"/>
    <property type="match status" value="2"/>
</dbReference>
<sequence length="244" mass="24882">MARSGMIKAAHIVLIAVAAVVSTEAAAPPAKISCGQVTSTLAPCFEYVLKGGKVPSNCCAGVRSLYKEASTTADRRQVCVCLKSITRSASPGAVDNAKSLPGKCGVSIPYQITPAIDCKNHSNGEGNVLGPGRDHGGGCTFTTAGERCHSCSTVANDLYPCINYVMYGGAGAPPATCCSGIKTLYNQATTTADRQAVCGCLKSVAGQANPTIIGTAAALPGKCGVSIPYEISPSTDCSKYKYAT</sequence>
<keyword evidence="2 4" id="KW-0813">Transport</keyword>
<accession>A0AAW2N6I4</accession>
<name>A0AAW2N6I4_9LAMI</name>
<protein>
    <recommendedName>
        <fullName evidence="4">Non-specific lipid-transfer protein</fullName>
    </recommendedName>
</protein>
<dbReference type="Gene3D" id="1.10.110.10">
    <property type="entry name" value="Plant lipid-transfer and hydrophobic proteins"/>
    <property type="match status" value="2"/>
</dbReference>
<dbReference type="AlphaFoldDB" id="A0AAW2N6I4"/>
<feature type="domain" description="Bifunctional inhibitor/plant lipid transfer protein/seed storage helical" evidence="6">
    <location>
        <begin position="34"/>
        <end position="118"/>
    </location>
</feature>
<dbReference type="PRINTS" id="PR00382">
    <property type="entry name" value="LIPIDTRNSFER"/>
</dbReference>